<proteinExistence type="predicted"/>
<evidence type="ECO:0000259" key="2">
    <source>
        <dbReference type="Pfam" id="PF02371"/>
    </source>
</evidence>
<evidence type="ECO:0000259" key="1">
    <source>
        <dbReference type="Pfam" id="PF01548"/>
    </source>
</evidence>
<evidence type="ECO:0000313" key="3">
    <source>
        <dbReference type="EMBL" id="OKS88196.1"/>
    </source>
</evidence>
<dbReference type="RefSeq" id="WP_074490797.1">
    <property type="nucleotide sequence ID" value="NZ_FPAM01000010.1"/>
</dbReference>
<feature type="domain" description="Transposase IS116/IS110/IS902 C-terminal" evidence="2">
    <location>
        <begin position="213"/>
        <end position="297"/>
    </location>
</feature>
<dbReference type="InterPro" id="IPR002525">
    <property type="entry name" value="Transp_IS110-like_N"/>
</dbReference>
<reference evidence="3 4" key="1">
    <citation type="submission" date="2016-11" db="EMBL/GenBank/DDBJ databases">
        <title>Whole Genome Sequencing of Mucilaginibacter polytrichastri RG4-7(T) isolated from the moss sample.</title>
        <authorList>
            <person name="Li Y."/>
        </authorList>
    </citation>
    <scope>NUCLEOTIDE SEQUENCE [LARGE SCALE GENOMIC DNA]</scope>
    <source>
        <strain evidence="3 4">RG4-7</strain>
    </source>
</reference>
<dbReference type="Proteomes" id="UP000186720">
    <property type="component" value="Unassembled WGS sequence"/>
</dbReference>
<dbReference type="GO" id="GO:0004803">
    <property type="term" value="F:transposase activity"/>
    <property type="evidence" value="ECO:0007669"/>
    <property type="project" value="InterPro"/>
</dbReference>
<dbReference type="OrthoDB" id="964423at2"/>
<keyword evidence="4" id="KW-1185">Reference proteome</keyword>
<accession>A0A1Q6A2G1</accession>
<dbReference type="EMBL" id="MPPL01000001">
    <property type="protein sequence ID" value="OKS88196.1"/>
    <property type="molecule type" value="Genomic_DNA"/>
</dbReference>
<dbReference type="PANTHER" id="PTHR33055">
    <property type="entry name" value="TRANSPOSASE FOR INSERTION SEQUENCE ELEMENT IS1111A"/>
    <property type="match status" value="1"/>
</dbReference>
<dbReference type="Pfam" id="PF02371">
    <property type="entry name" value="Transposase_20"/>
    <property type="match status" value="1"/>
</dbReference>
<name>A0A1Q6A2G1_9SPHI</name>
<dbReference type="Pfam" id="PF01548">
    <property type="entry name" value="DEDD_Tnp_IS110"/>
    <property type="match status" value="1"/>
</dbReference>
<evidence type="ECO:0000313" key="4">
    <source>
        <dbReference type="Proteomes" id="UP000186720"/>
    </source>
</evidence>
<dbReference type="PANTHER" id="PTHR33055:SF3">
    <property type="entry name" value="PUTATIVE TRANSPOSASE FOR IS117-RELATED"/>
    <property type="match status" value="1"/>
</dbReference>
<sequence>MEVSKAKKYTYFIGIDISRNELDFAVMQGNKFLFHREIKNESSEINAIIDSLKKLPKFVMSRAVFGLENTGIYGNHLLNCLKRVKTNIVNENALHIRNSLGNIRGKYDKIDAIRIAQYLYKNRDELNIWKPKRPIVQQLAHLSTLRNRIMTLEKALVTPLKEDTNFVQKKIVAQSKKLIKNSSDALLADFAAIDAFIFELINSDTNLKRMFGIITSVPSVGPVTALQIIITTNEFQDIRNPKKFACYAGVAPFKRDSGLIEGKAKISNMANKRVKALLHTCALSAVRHDPELKAYYERKTKTDGKPKMAVLNAVRNKIVLRIFACLNQDRCFERNYQRQAM</sequence>
<feature type="domain" description="Transposase IS110-like N-terminal" evidence="1">
    <location>
        <begin position="13"/>
        <end position="150"/>
    </location>
</feature>
<dbReference type="InterPro" id="IPR003346">
    <property type="entry name" value="Transposase_20"/>
</dbReference>
<dbReference type="GO" id="GO:0003677">
    <property type="term" value="F:DNA binding"/>
    <property type="evidence" value="ECO:0007669"/>
    <property type="project" value="InterPro"/>
</dbReference>
<protein>
    <submittedName>
        <fullName evidence="3">Uncharacterized protein</fullName>
    </submittedName>
</protein>
<comment type="caution">
    <text evidence="3">The sequence shown here is derived from an EMBL/GenBank/DDBJ whole genome shotgun (WGS) entry which is preliminary data.</text>
</comment>
<dbReference type="GO" id="GO:0006313">
    <property type="term" value="P:DNA transposition"/>
    <property type="evidence" value="ECO:0007669"/>
    <property type="project" value="InterPro"/>
</dbReference>
<gene>
    <name evidence="3" type="ORF">RG47T_3660</name>
</gene>
<dbReference type="AlphaFoldDB" id="A0A1Q6A2G1"/>
<dbReference type="NCBIfam" id="NF033542">
    <property type="entry name" value="transpos_IS110"/>
    <property type="match status" value="1"/>
</dbReference>
<organism evidence="3 4">
    <name type="scientific">Mucilaginibacter polytrichastri</name>
    <dbReference type="NCBI Taxonomy" id="1302689"/>
    <lineage>
        <taxon>Bacteria</taxon>
        <taxon>Pseudomonadati</taxon>
        <taxon>Bacteroidota</taxon>
        <taxon>Sphingobacteriia</taxon>
        <taxon>Sphingobacteriales</taxon>
        <taxon>Sphingobacteriaceae</taxon>
        <taxon>Mucilaginibacter</taxon>
    </lineage>
</organism>
<dbReference type="InterPro" id="IPR047650">
    <property type="entry name" value="Transpos_IS110"/>
</dbReference>